<keyword evidence="2" id="KW-1185">Reference proteome</keyword>
<proteinExistence type="predicted"/>
<protein>
    <submittedName>
        <fullName evidence="1">Uncharacterized protein</fullName>
    </submittedName>
</protein>
<evidence type="ECO:0000313" key="1">
    <source>
        <dbReference type="EMBL" id="CAG9983550.1"/>
    </source>
</evidence>
<dbReference type="Proteomes" id="UP000754883">
    <property type="component" value="Unassembled WGS sequence"/>
</dbReference>
<comment type="caution">
    <text evidence="1">The sequence shown here is derived from an EMBL/GenBank/DDBJ whole genome shotgun (WGS) entry which is preliminary data.</text>
</comment>
<evidence type="ECO:0000313" key="2">
    <source>
        <dbReference type="Proteomes" id="UP000754883"/>
    </source>
</evidence>
<gene>
    <name evidence="1" type="ORF">CBYS24578_00015833</name>
</gene>
<name>A0A9N9UD89_9HYPO</name>
<organism evidence="1 2">
    <name type="scientific">Clonostachys byssicola</name>
    <dbReference type="NCBI Taxonomy" id="160290"/>
    <lineage>
        <taxon>Eukaryota</taxon>
        <taxon>Fungi</taxon>
        <taxon>Dikarya</taxon>
        <taxon>Ascomycota</taxon>
        <taxon>Pezizomycotina</taxon>
        <taxon>Sordariomycetes</taxon>
        <taxon>Hypocreomycetidae</taxon>
        <taxon>Hypocreales</taxon>
        <taxon>Bionectriaceae</taxon>
        <taxon>Clonostachys</taxon>
    </lineage>
</organism>
<accession>A0A9N9UD89</accession>
<reference evidence="2" key="1">
    <citation type="submission" date="2019-06" db="EMBL/GenBank/DDBJ databases">
        <authorList>
            <person name="Broberg M."/>
        </authorList>
    </citation>
    <scope>NUCLEOTIDE SEQUENCE [LARGE SCALE GENOMIC DNA]</scope>
</reference>
<dbReference type="EMBL" id="CABFNO020001364">
    <property type="protein sequence ID" value="CAG9983550.1"/>
    <property type="molecule type" value="Genomic_DNA"/>
</dbReference>
<sequence length="147" mass="16646">MPKQATLSRQEVEEQYKELLDEAMAFGIDQQPLRRAISKVTENEVKVLSRDNKIKLYNFGRCHDGPLLVWSGGSTWGRPHGMGGSHYSPNKPEEDAWGDAISIHTGATIPHSGDRVHYIPTCRSAEQIILGFDRQYGYVRFTDDRDV</sequence>
<dbReference type="AlphaFoldDB" id="A0A9N9UD89"/>
<reference evidence="1 2" key="2">
    <citation type="submission" date="2021-10" db="EMBL/GenBank/DDBJ databases">
        <authorList>
            <person name="Piombo E."/>
        </authorList>
    </citation>
    <scope>NUCLEOTIDE SEQUENCE [LARGE SCALE GENOMIC DNA]</scope>
</reference>